<evidence type="ECO:0000256" key="1">
    <source>
        <dbReference type="SAM" id="SignalP"/>
    </source>
</evidence>
<keyword evidence="1" id="KW-0732">Signal</keyword>
<proteinExistence type="predicted"/>
<reference evidence="2" key="1">
    <citation type="submission" date="2019-12" db="EMBL/GenBank/DDBJ databases">
        <title>An insight into the sialome of adult female Ixodes ricinus ticks feeding for 6 days.</title>
        <authorList>
            <person name="Perner J."/>
            <person name="Ribeiro J.M.C."/>
        </authorList>
    </citation>
    <scope>NUCLEOTIDE SEQUENCE</scope>
    <source>
        <strain evidence="2">Semi-engorged</strain>
        <tissue evidence="2">Salivary glands</tissue>
    </source>
</reference>
<dbReference type="EMBL" id="GIFC01015872">
    <property type="protein sequence ID" value="MXU97955.1"/>
    <property type="molecule type" value="Transcribed_RNA"/>
</dbReference>
<protein>
    <recommendedName>
        <fullName evidence="3">Secreted protein</fullName>
    </recommendedName>
</protein>
<evidence type="ECO:0008006" key="3">
    <source>
        <dbReference type="Google" id="ProtNLM"/>
    </source>
</evidence>
<organism evidence="2">
    <name type="scientific">Ixodes ricinus</name>
    <name type="common">Common tick</name>
    <name type="synonym">Acarus ricinus</name>
    <dbReference type="NCBI Taxonomy" id="34613"/>
    <lineage>
        <taxon>Eukaryota</taxon>
        <taxon>Metazoa</taxon>
        <taxon>Ecdysozoa</taxon>
        <taxon>Arthropoda</taxon>
        <taxon>Chelicerata</taxon>
        <taxon>Arachnida</taxon>
        <taxon>Acari</taxon>
        <taxon>Parasitiformes</taxon>
        <taxon>Ixodida</taxon>
        <taxon>Ixodoidea</taxon>
        <taxon>Ixodidae</taxon>
        <taxon>Ixodinae</taxon>
        <taxon>Ixodes</taxon>
    </lineage>
</organism>
<feature type="signal peptide" evidence="1">
    <location>
        <begin position="1"/>
        <end position="26"/>
    </location>
</feature>
<accession>A0A6B0V8K7</accession>
<feature type="chain" id="PRO_5025408986" description="Secreted protein" evidence="1">
    <location>
        <begin position="27"/>
        <end position="298"/>
    </location>
</feature>
<sequence>MRTMASSCLMVMGMLDLLTFSWSCSRAPLRISTYRFFSFSAAAAESLGPHLSLQKAMYFLSTLKLNSPSTAACSFVCPAFMWRLMTCFAIVASRFSSWTSLTMKIMSKRDKMVGMKSMFSSALVSSQRPKTLLAAASTEHLELRVVVIPALAMEMVCCSMASWMATWSLSSILSNSSMQQTPLSASMRAPASMTNSCDSSSRTTAAVRPAALDALPLVYTARGANSDTCLRNWLLAVLGSPTTQTLMSPRRVVPSTVFLGTPPNSMIRMPRLISSLPWMVGNRLEMRLWYRFLSWLME</sequence>
<dbReference type="AlphaFoldDB" id="A0A6B0V8K7"/>
<evidence type="ECO:0000313" key="2">
    <source>
        <dbReference type="EMBL" id="MXU97955.1"/>
    </source>
</evidence>
<name>A0A6B0V8K7_IXORI</name>